<dbReference type="PANTHER" id="PTHR48105">
    <property type="entry name" value="THIOREDOXIN REDUCTASE 1-RELATED-RELATED"/>
    <property type="match status" value="1"/>
</dbReference>
<dbReference type="Proteomes" id="UP000004925">
    <property type="component" value="Unassembled WGS sequence"/>
</dbReference>
<dbReference type="RefSeq" id="WP_005912221.1">
    <property type="nucleotide sequence ID" value="NZ_KQ235737.1"/>
</dbReference>
<dbReference type="PRINTS" id="PR00469">
    <property type="entry name" value="PNDRDTASEII"/>
</dbReference>
<feature type="domain" description="Thioredoxin-like fold" evidence="4">
    <location>
        <begin position="468"/>
        <end position="543"/>
    </location>
</feature>
<protein>
    <submittedName>
        <fullName evidence="5">Putative alkyl hydroperoxide reductase F subunit</fullName>
    </submittedName>
</protein>
<proteinExistence type="predicted"/>
<reference evidence="5 6" key="1">
    <citation type="submission" date="2011-10" db="EMBL/GenBank/DDBJ databases">
        <title>The Genome Sequence of Fusobacterium sp. 4_1_13.</title>
        <authorList>
            <consortium name="The Broad Institute Genome Sequencing Platform"/>
            <person name="Earl A."/>
            <person name="Ward D."/>
            <person name="Feldgarden M."/>
            <person name="Gevers D."/>
            <person name="Strauss J."/>
            <person name="Ambrose C."/>
            <person name="Allen-Vercoe E."/>
            <person name="Young S.K."/>
            <person name="Zeng Q."/>
            <person name="Gargeya S."/>
            <person name="Fitzgerald M."/>
            <person name="Haas B."/>
            <person name="Abouelleil A."/>
            <person name="Alvarado L."/>
            <person name="Arachchi H.M."/>
            <person name="Berlin A."/>
            <person name="Brown A."/>
            <person name="Chapman S.B."/>
            <person name="Chen Z."/>
            <person name="Dunbar C."/>
            <person name="Freedman E."/>
            <person name="Gearin G."/>
            <person name="Goldberg J."/>
            <person name="Griggs A."/>
            <person name="Gujja S."/>
            <person name="Heiman D."/>
            <person name="Howarth C."/>
            <person name="Larson L."/>
            <person name="Lui A."/>
            <person name="MacDonald P.J."/>
            <person name="Montmayeur A."/>
            <person name="Murphy C."/>
            <person name="Neiman D."/>
            <person name="Pearson M."/>
            <person name="Priest M."/>
            <person name="Roberts A."/>
            <person name="Saif S."/>
            <person name="Shea T."/>
            <person name="Shenoy N."/>
            <person name="Sisk P."/>
            <person name="Stolte C."/>
            <person name="Sykes S."/>
            <person name="Wortman J."/>
            <person name="Nusbaum C."/>
            <person name="Birren B."/>
        </authorList>
    </citation>
    <scope>NUCLEOTIDE SEQUENCE [LARGE SCALE GENOMIC DNA]</scope>
    <source>
        <strain evidence="5 6">4_1_13</strain>
    </source>
</reference>
<dbReference type="Pfam" id="PF13192">
    <property type="entry name" value="Thioredoxin_3"/>
    <property type="match status" value="1"/>
</dbReference>
<dbReference type="InterPro" id="IPR017561">
    <property type="entry name" value="AhpF_homologue_put"/>
</dbReference>
<keyword evidence="1" id="KW-0285">Flavoprotein</keyword>
<dbReference type="Gene3D" id="3.50.50.60">
    <property type="entry name" value="FAD/NAD(P)-binding domain"/>
    <property type="match status" value="2"/>
</dbReference>
<dbReference type="PRINTS" id="PR00368">
    <property type="entry name" value="FADPNR"/>
</dbReference>
<dbReference type="SUPFAM" id="SSF52833">
    <property type="entry name" value="Thioredoxin-like"/>
    <property type="match status" value="2"/>
</dbReference>
<comment type="caution">
    <text evidence="5">The sequence shown here is derived from an EMBL/GenBank/DDBJ whole genome shotgun (WGS) entry which is preliminary data.</text>
</comment>
<sequence>MERIYDMIVIGGGPAGLSAGIYGGRAKLDVLIIEKENKGGQISLTSEVVNYPGILEISGSEFMTQTKKQAQNFGVNFVQEEVVDMDFSQKIKTIKTNKAEYKTLSVVIATGAAPRKLGFPGEQEFTGRGVAYCATCDGEFFTGMDIFVIGAGFAAAEEAMFLTKYGKSVTIIAREPDFTCAKSIGDKVKAHPKITVKFNTELIELTGDVKPTAAKFKNNVTGEITEYKAKVGETFGVFVFVGYAPSSEIFKGHIEIDGAGFIPTNEDLMTNVDGVFAVGDIRPKRLRQVVTAVADGAIAATSIEKYVHDLREELGIKKEEKEEEKTTSVITEKEHFLDDELRQQLVAVVDRFENPVEIVVFKNPNNEESLNIENAVKDIASISPEKLKFSSYNEGENKELETKVKVTRTPTIAILDKDGNYTGLKYSSLPSGHELNSFILGLYNVAGPGQKVAPESLEKIKKINKPINIKIGVSLSCTKCPKTVQATQRIATLNKNVEMEMINIFTFQDFKNRYDIMSVPAIIVDDQHIYFGEKTVEDMLEIINK</sequence>
<dbReference type="InterPro" id="IPR050097">
    <property type="entry name" value="Ferredoxin-NADP_redctase_2"/>
</dbReference>
<gene>
    <name evidence="5" type="ORF">FSCG_01423</name>
</gene>
<dbReference type="InterPro" id="IPR036249">
    <property type="entry name" value="Thioredoxin-like_sf"/>
</dbReference>
<dbReference type="InterPro" id="IPR044142">
    <property type="entry name" value="AhpF_NTD_N"/>
</dbReference>
<dbReference type="Gene3D" id="3.40.30.80">
    <property type="match status" value="1"/>
</dbReference>
<dbReference type="EMBL" id="ACDE02000018">
    <property type="protein sequence ID" value="EEO40710.1"/>
    <property type="molecule type" value="Genomic_DNA"/>
</dbReference>
<organism evidence="5 6">
    <name type="scientific">Fusobacterium vincentii 4_1_13</name>
    <dbReference type="NCBI Taxonomy" id="469606"/>
    <lineage>
        <taxon>Bacteria</taxon>
        <taxon>Fusobacteriati</taxon>
        <taxon>Fusobacteriota</taxon>
        <taxon>Fusobacteriia</taxon>
        <taxon>Fusobacteriales</taxon>
        <taxon>Fusobacteriaceae</taxon>
        <taxon>Fusobacterium</taxon>
    </lineage>
</organism>
<dbReference type="Pfam" id="PF07992">
    <property type="entry name" value="Pyr_redox_2"/>
    <property type="match status" value="1"/>
</dbReference>
<dbReference type="InterPro" id="IPR012336">
    <property type="entry name" value="Thioredoxin-like_fold"/>
</dbReference>
<dbReference type="AlphaFoldDB" id="A0A0M1VVJ3"/>
<dbReference type="CDD" id="cd02974">
    <property type="entry name" value="AhpF_NTD_N"/>
    <property type="match status" value="1"/>
</dbReference>
<evidence type="ECO:0000259" key="3">
    <source>
        <dbReference type="Pfam" id="PF07992"/>
    </source>
</evidence>
<evidence type="ECO:0000256" key="2">
    <source>
        <dbReference type="ARBA" id="ARBA00023002"/>
    </source>
</evidence>
<feature type="domain" description="FAD/NAD(P)-binding" evidence="3">
    <location>
        <begin position="5"/>
        <end position="296"/>
    </location>
</feature>
<evidence type="ECO:0000259" key="4">
    <source>
        <dbReference type="Pfam" id="PF13192"/>
    </source>
</evidence>
<evidence type="ECO:0000313" key="5">
    <source>
        <dbReference type="EMBL" id="EEO40710.1"/>
    </source>
</evidence>
<dbReference type="InterPro" id="IPR023753">
    <property type="entry name" value="FAD/NAD-binding_dom"/>
</dbReference>
<dbReference type="GO" id="GO:0016491">
    <property type="term" value="F:oxidoreductase activity"/>
    <property type="evidence" value="ECO:0007669"/>
    <property type="project" value="UniProtKB-KW"/>
</dbReference>
<keyword evidence="2" id="KW-0560">Oxidoreductase</keyword>
<dbReference type="InterPro" id="IPR044141">
    <property type="entry name" value="AhpF_NTD_C"/>
</dbReference>
<accession>A0A0M1VVJ3</accession>
<dbReference type="eggNOG" id="COG0492">
    <property type="taxonomic scope" value="Bacteria"/>
</dbReference>
<dbReference type="NCBIfam" id="TIGR03143">
    <property type="entry name" value="AhpF_homolog"/>
    <property type="match status" value="1"/>
</dbReference>
<dbReference type="eggNOG" id="COG3634">
    <property type="taxonomic scope" value="Bacteria"/>
</dbReference>
<evidence type="ECO:0000256" key="1">
    <source>
        <dbReference type="ARBA" id="ARBA00022630"/>
    </source>
</evidence>
<dbReference type="HOGENOM" id="CLU_031864_5_4_0"/>
<dbReference type="InterPro" id="IPR036188">
    <property type="entry name" value="FAD/NAD-bd_sf"/>
</dbReference>
<name>A0A0M1VVJ3_FUSVC</name>
<dbReference type="SUPFAM" id="SSF51905">
    <property type="entry name" value="FAD/NAD(P)-binding domain"/>
    <property type="match status" value="1"/>
</dbReference>
<evidence type="ECO:0000313" key="6">
    <source>
        <dbReference type="Proteomes" id="UP000004925"/>
    </source>
</evidence>
<dbReference type="CDD" id="cd03026">
    <property type="entry name" value="AhpF_NTD_C"/>
    <property type="match status" value="1"/>
</dbReference>